<evidence type="ECO:0000256" key="1">
    <source>
        <dbReference type="SAM" id="MobiDB-lite"/>
    </source>
</evidence>
<feature type="compositionally biased region" description="Basic and acidic residues" evidence="1">
    <location>
        <begin position="153"/>
        <end position="164"/>
    </location>
</feature>
<dbReference type="AlphaFoldDB" id="A0A839AEM0"/>
<dbReference type="EMBL" id="JACFXV010000044">
    <property type="protein sequence ID" value="MBA5777029.1"/>
    <property type="molecule type" value="Genomic_DNA"/>
</dbReference>
<sequence length="231" mass="25745">MSDISYWKYVDVFTIHQAACLWGGMDPARNSKWSSTLSSQVIAIKQMLVGAAISGELNADSSRNYSASIGDLSDSLVSRADLIEFARQKELFPAFLFDTFLTEHIGIAESISPNKDPLDELLDTLTKVPFTPPPPRAEPINNKNPKSLPAPKPNEKNRGGRPQEYDWDSFTMEIVRLANGLDGLPDKQADLIRMMLQWFTDTYGAEPAESSVKERVSKIYNYLEKAKNPSG</sequence>
<protein>
    <submittedName>
        <fullName evidence="2">Uncharacterized protein</fullName>
    </submittedName>
</protein>
<keyword evidence="3" id="KW-1185">Reference proteome</keyword>
<reference evidence="2 3" key="1">
    <citation type="submission" date="2020-07" db="EMBL/GenBank/DDBJ databases">
        <title>Stappia sp., F7233, whole genome shotgun sequencing project.</title>
        <authorList>
            <person name="Jiang S."/>
            <person name="Liu Z.W."/>
            <person name="Du Z.J."/>
        </authorList>
    </citation>
    <scope>NUCLEOTIDE SEQUENCE [LARGE SCALE GENOMIC DNA]</scope>
    <source>
        <strain evidence="2 3">F7233</strain>
    </source>
</reference>
<comment type="caution">
    <text evidence="2">The sequence shown here is derived from an EMBL/GenBank/DDBJ whole genome shotgun (WGS) entry which is preliminary data.</text>
</comment>
<dbReference type="RefSeq" id="WP_182164029.1">
    <property type="nucleotide sequence ID" value="NZ_JACFXV010000044.1"/>
</dbReference>
<evidence type="ECO:0000313" key="3">
    <source>
        <dbReference type="Proteomes" id="UP000541109"/>
    </source>
</evidence>
<name>A0A839AEM0_9HYPH</name>
<evidence type="ECO:0000313" key="2">
    <source>
        <dbReference type="EMBL" id="MBA5777029.1"/>
    </source>
</evidence>
<feature type="region of interest" description="Disordered" evidence="1">
    <location>
        <begin position="127"/>
        <end position="165"/>
    </location>
</feature>
<accession>A0A839AEM0</accession>
<organism evidence="2 3">
    <name type="scientific">Stappia albiluteola</name>
    <dbReference type="NCBI Taxonomy" id="2758565"/>
    <lineage>
        <taxon>Bacteria</taxon>
        <taxon>Pseudomonadati</taxon>
        <taxon>Pseudomonadota</taxon>
        <taxon>Alphaproteobacteria</taxon>
        <taxon>Hyphomicrobiales</taxon>
        <taxon>Stappiaceae</taxon>
        <taxon>Stappia</taxon>
    </lineage>
</organism>
<proteinExistence type="predicted"/>
<dbReference type="Proteomes" id="UP000541109">
    <property type="component" value="Unassembled WGS sequence"/>
</dbReference>
<gene>
    <name evidence="2" type="ORF">H2509_07780</name>
</gene>